<dbReference type="InterPro" id="IPR027417">
    <property type="entry name" value="P-loop_NTPase"/>
</dbReference>
<evidence type="ECO:0000256" key="2">
    <source>
        <dbReference type="ARBA" id="ARBA00006997"/>
    </source>
</evidence>
<reference evidence="12 13" key="1">
    <citation type="submission" date="2018-12" db="EMBL/GenBank/DDBJ databases">
        <title>The whole draft genome of Aquabacterium sp. SJQ9.</title>
        <authorList>
            <person name="Sun L."/>
            <person name="Gao X."/>
            <person name="Chen W."/>
            <person name="Huang K."/>
        </authorList>
    </citation>
    <scope>NUCLEOTIDE SEQUENCE [LARGE SCALE GENOMIC DNA]</scope>
    <source>
        <strain evidence="12 13">SJQ9</strain>
    </source>
</reference>
<comment type="function">
    <text evidence="11">Catalyzes the specific phosphorylation of the 3-hydroxyl group of shikimic acid using ATP as a cosubstrate.</text>
</comment>
<name>A0A3R8T6K6_9BURK</name>
<keyword evidence="11" id="KW-0479">Metal-binding</keyword>
<keyword evidence="4 11" id="KW-0028">Amino-acid biosynthesis</keyword>
<keyword evidence="13" id="KW-1185">Reference proteome</keyword>
<comment type="pathway">
    <text evidence="1 11">Metabolic intermediate biosynthesis; chorismate biosynthesis; chorismate from D-erythrose 4-phosphate and phosphoenolpyruvate: step 5/7.</text>
</comment>
<evidence type="ECO:0000256" key="11">
    <source>
        <dbReference type="HAMAP-Rule" id="MF_00109"/>
    </source>
</evidence>
<comment type="similarity">
    <text evidence="2 11">Belongs to the shikimate kinase family.</text>
</comment>
<accession>A0A3R8T6K6</accession>
<comment type="cofactor">
    <cofactor evidence="11">
        <name>Mg(2+)</name>
        <dbReference type="ChEBI" id="CHEBI:18420"/>
    </cofactor>
    <text evidence="11">Binds 1 Mg(2+) ion per subunit.</text>
</comment>
<comment type="catalytic activity">
    <reaction evidence="10 11">
        <text>shikimate + ATP = 3-phosphoshikimate + ADP + H(+)</text>
        <dbReference type="Rhea" id="RHEA:13121"/>
        <dbReference type="ChEBI" id="CHEBI:15378"/>
        <dbReference type="ChEBI" id="CHEBI:30616"/>
        <dbReference type="ChEBI" id="CHEBI:36208"/>
        <dbReference type="ChEBI" id="CHEBI:145989"/>
        <dbReference type="ChEBI" id="CHEBI:456216"/>
        <dbReference type="EC" id="2.7.1.71"/>
    </reaction>
</comment>
<dbReference type="InterPro" id="IPR000623">
    <property type="entry name" value="Shikimate_kinase/TSH1"/>
</dbReference>
<keyword evidence="9 11" id="KW-0057">Aromatic amino acid biosynthesis</keyword>
<dbReference type="SUPFAM" id="SSF52540">
    <property type="entry name" value="P-loop containing nucleoside triphosphate hydrolases"/>
    <property type="match status" value="1"/>
</dbReference>
<evidence type="ECO:0000256" key="7">
    <source>
        <dbReference type="ARBA" id="ARBA00022777"/>
    </source>
</evidence>
<feature type="binding site" evidence="11">
    <location>
        <position position="119"/>
    </location>
    <ligand>
        <name>ATP</name>
        <dbReference type="ChEBI" id="CHEBI:30616"/>
    </ligand>
</feature>
<dbReference type="GO" id="GO:0004765">
    <property type="term" value="F:shikimate kinase activity"/>
    <property type="evidence" value="ECO:0007669"/>
    <property type="project" value="UniProtKB-UniRule"/>
</dbReference>
<keyword evidence="11" id="KW-0460">Magnesium</keyword>
<keyword evidence="11" id="KW-0963">Cytoplasm</keyword>
<comment type="subcellular location">
    <subcellularLocation>
        <location evidence="11">Cytoplasm</location>
    </subcellularLocation>
</comment>
<evidence type="ECO:0000313" key="13">
    <source>
        <dbReference type="Proteomes" id="UP000269265"/>
    </source>
</evidence>
<comment type="caution">
    <text evidence="12">The sequence shown here is derived from an EMBL/GenBank/DDBJ whole genome shotgun (WGS) entry which is preliminary data.</text>
</comment>
<evidence type="ECO:0000256" key="9">
    <source>
        <dbReference type="ARBA" id="ARBA00023141"/>
    </source>
</evidence>
<feature type="binding site" evidence="11">
    <location>
        <position position="32"/>
    </location>
    <ligand>
        <name>substrate</name>
    </ligand>
</feature>
<dbReference type="InterPro" id="IPR031322">
    <property type="entry name" value="Shikimate/glucono_kinase"/>
</dbReference>
<dbReference type="InterPro" id="IPR023000">
    <property type="entry name" value="Shikimate_kinase_CS"/>
</dbReference>
<feature type="binding site" evidence="11">
    <location>
        <position position="14"/>
    </location>
    <ligand>
        <name>Mg(2+)</name>
        <dbReference type="ChEBI" id="CHEBI:18420"/>
    </ligand>
</feature>
<sequence length="189" mass="21049">MMIALIGLPGGGKSTVGRQLAKRLNARFVDSDAVLEERIGMPIRSYFEQHGEAAFRDEEEAVIDVLTASDADKALVIATGGGAVLRERNREHLKSRCTVIYLRSSPDELYRRLRHDTQRPLLQVADPMAKLRELYDQRHPLYEQTAHYVVDTGRPSVGSLVNMIIMQLEMAGLIPPSSNPADAPARRTD</sequence>
<dbReference type="Proteomes" id="UP000269265">
    <property type="component" value="Unassembled WGS sequence"/>
</dbReference>
<evidence type="ECO:0000256" key="10">
    <source>
        <dbReference type="ARBA" id="ARBA00048567"/>
    </source>
</evidence>
<dbReference type="RefSeq" id="WP_125242495.1">
    <property type="nucleotide sequence ID" value="NZ_RSED01000004.1"/>
</dbReference>
<evidence type="ECO:0000256" key="3">
    <source>
        <dbReference type="ARBA" id="ARBA00012154"/>
    </source>
</evidence>
<keyword evidence="8 11" id="KW-0067">ATP-binding</keyword>
<dbReference type="PROSITE" id="PS01128">
    <property type="entry name" value="SHIKIMATE_KINASE"/>
    <property type="match status" value="1"/>
</dbReference>
<dbReference type="GO" id="GO:0009073">
    <property type="term" value="P:aromatic amino acid family biosynthetic process"/>
    <property type="evidence" value="ECO:0007669"/>
    <property type="project" value="UniProtKB-KW"/>
</dbReference>
<dbReference type="EMBL" id="RSED01000004">
    <property type="protein sequence ID" value="RRS05277.1"/>
    <property type="molecule type" value="Genomic_DNA"/>
</dbReference>
<feature type="binding site" evidence="11">
    <location>
        <position position="81"/>
    </location>
    <ligand>
        <name>substrate</name>
    </ligand>
</feature>
<dbReference type="Pfam" id="PF01202">
    <property type="entry name" value="SKI"/>
    <property type="match status" value="1"/>
</dbReference>
<dbReference type="GO" id="GO:0005829">
    <property type="term" value="C:cytosol"/>
    <property type="evidence" value="ECO:0007669"/>
    <property type="project" value="TreeGrafter"/>
</dbReference>
<dbReference type="PANTHER" id="PTHR21087:SF16">
    <property type="entry name" value="SHIKIMATE KINASE 1, CHLOROPLASTIC"/>
    <property type="match status" value="1"/>
</dbReference>
<dbReference type="Gene3D" id="3.40.50.300">
    <property type="entry name" value="P-loop containing nucleotide triphosphate hydrolases"/>
    <property type="match status" value="1"/>
</dbReference>
<comment type="subunit">
    <text evidence="11">Monomer.</text>
</comment>
<dbReference type="GO" id="GO:0005524">
    <property type="term" value="F:ATP binding"/>
    <property type="evidence" value="ECO:0007669"/>
    <property type="project" value="UniProtKB-UniRule"/>
</dbReference>
<dbReference type="GO" id="GO:0008652">
    <property type="term" value="P:amino acid biosynthetic process"/>
    <property type="evidence" value="ECO:0007669"/>
    <property type="project" value="UniProtKB-KW"/>
</dbReference>
<dbReference type="EC" id="2.7.1.71" evidence="3 11"/>
<dbReference type="PRINTS" id="PR01100">
    <property type="entry name" value="SHIKIMTKNASE"/>
</dbReference>
<evidence type="ECO:0000256" key="1">
    <source>
        <dbReference type="ARBA" id="ARBA00004842"/>
    </source>
</evidence>
<evidence type="ECO:0000256" key="4">
    <source>
        <dbReference type="ARBA" id="ARBA00022605"/>
    </source>
</evidence>
<evidence type="ECO:0000256" key="6">
    <source>
        <dbReference type="ARBA" id="ARBA00022741"/>
    </source>
</evidence>
<feature type="binding site" evidence="11">
    <location>
        <position position="56"/>
    </location>
    <ligand>
        <name>substrate</name>
    </ligand>
</feature>
<dbReference type="OrthoDB" id="9800332at2"/>
<protein>
    <recommendedName>
        <fullName evidence="3 11">Shikimate kinase</fullName>
        <shortName evidence="11">SK</shortName>
        <ecNumber evidence="3 11">2.7.1.71</ecNumber>
    </recommendedName>
</protein>
<dbReference type="AlphaFoldDB" id="A0A3R8T6K6"/>
<proteinExistence type="inferred from homology"/>
<organism evidence="12 13">
    <name type="scientific">Aquabacterium soli</name>
    <dbReference type="NCBI Taxonomy" id="2493092"/>
    <lineage>
        <taxon>Bacteria</taxon>
        <taxon>Pseudomonadati</taxon>
        <taxon>Pseudomonadota</taxon>
        <taxon>Betaproteobacteria</taxon>
        <taxon>Burkholderiales</taxon>
        <taxon>Aquabacterium</taxon>
    </lineage>
</organism>
<dbReference type="HAMAP" id="MF_00109">
    <property type="entry name" value="Shikimate_kinase"/>
    <property type="match status" value="1"/>
</dbReference>
<keyword evidence="7 11" id="KW-0418">Kinase</keyword>
<feature type="binding site" evidence="11">
    <location>
        <position position="138"/>
    </location>
    <ligand>
        <name>substrate</name>
    </ligand>
</feature>
<comment type="caution">
    <text evidence="11">Lacks conserved residue(s) required for the propagation of feature annotation.</text>
</comment>
<dbReference type="GO" id="GO:0009423">
    <property type="term" value="P:chorismate biosynthetic process"/>
    <property type="evidence" value="ECO:0007669"/>
    <property type="project" value="UniProtKB-UniRule"/>
</dbReference>
<keyword evidence="6 11" id="KW-0547">Nucleotide-binding</keyword>
<evidence type="ECO:0000256" key="8">
    <source>
        <dbReference type="ARBA" id="ARBA00022840"/>
    </source>
</evidence>
<dbReference type="CDD" id="cd00464">
    <property type="entry name" value="SK"/>
    <property type="match status" value="1"/>
</dbReference>
<dbReference type="UniPathway" id="UPA00053">
    <property type="reaction ID" value="UER00088"/>
</dbReference>
<evidence type="ECO:0000313" key="12">
    <source>
        <dbReference type="EMBL" id="RRS05277.1"/>
    </source>
</evidence>
<gene>
    <name evidence="11" type="primary">aroK</name>
    <name evidence="12" type="ORF">EIP75_06900</name>
</gene>
<keyword evidence="5 11" id="KW-0808">Transferase</keyword>
<dbReference type="PANTHER" id="PTHR21087">
    <property type="entry name" value="SHIKIMATE KINASE"/>
    <property type="match status" value="1"/>
</dbReference>
<feature type="binding site" evidence="11">
    <location>
        <begin position="10"/>
        <end position="15"/>
    </location>
    <ligand>
        <name>ATP</name>
        <dbReference type="ChEBI" id="CHEBI:30616"/>
    </ligand>
</feature>
<dbReference type="GO" id="GO:0000287">
    <property type="term" value="F:magnesium ion binding"/>
    <property type="evidence" value="ECO:0007669"/>
    <property type="project" value="UniProtKB-UniRule"/>
</dbReference>
<evidence type="ECO:0000256" key="5">
    <source>
        <dbReference type="ARBA" id="ARBA00022679"/>
    </source>
</evidence>